<dbReference type="GO" id="GO:0005829">
    <property type="term" value="C:cytosol"/>
    <property type="evidence" value="ECO:0007669"/>
    <property type="project" value="TreeGrafter"/>
</dbReference>
<dbReference type="AlphaFoldDB" id="A0A4P6XLP2"/>
<dbReference type="InterPro" id="IPR011009">
    <property type="entry name" value="Kinase-like_dom_sf"/>
</dbReference>
<proteinExistence type="predicted"/>
<evidence type="ECO:0000256" key="5">
    <source>
        <dbReference type="ARBA" id="ARBA00022840"/>
    </source>
</evidence>
<evidence type="ECO:0000256" key="2">
    <source>
        <dbReference type="ARBA" id="ARBA00022679"/>
    </source>
</evidence>
<accession>A0A4P6XLP2</accession>
<feature type="compositionally biased region" description="Polar residues" evidence="6">
    <location>
        <begin position="63"/>
        <end position="74"/>
    </location>
</feature>
<dbReference type="SUPFAM" id="SSF56112">
    <property type="entry name" value="Protein kinase-like (PK-like)"/>
    <property type="match status" value="1"/>
</dbReference>
<evidence type="ECO:0000256" key="6">
    <source>
        <dbReference type="SAM" id="MobiDB-lite"/>
    </source>
</evidence>
<keyword evidence="2" id="KW-0808">Transferase</keyword>
<keyword evidence="5" id="KW-0067">ATP-binding</keyword>
<evidence type="ECO:0000313" key="9">
    <source>
        <dbReference type="Proteomes" id="UP000292447"/>
    </source>
</evidence>
<dbReference type="GO" id="GO:0004674">
    <property type="term" value="F:protein serine/threonine kinase activity"/>
    <property type="evidence" value="ECO:0007669"/>
    <property type="project" value="UniProtKB-EC"/>
</dbReference>
<dbReference type="GO" id="GO:0016020">
    <property type="term" value="C:membrane"/>
    <property type="evidence" value="ECO:0007669"/>
    <property type="project" value="TreeGrafter"/>
</dbReference>
<evidence type="ECO:0000256" key="3">
    <source>
        <dbReference type="ARBA" id="ARBA00022741"/>
    </source>
</evidence>
<evidence type="ECO:0000313" key="8">
    <source>
        <dbReference type="EMBL" id="QBM86898.1"/>
    </source>
</evidence>
<dbReference type="PROSITE" id="PS50011">
    <property type="entry name" value="PROTEIN_KINASE_DOM"/>
    <property type="match status" value="1"/>
</dbReference>
<sequence>MEAYESYDRGELLHNRYSKVNDISEGSYGLVSLAKDTKNENVLVAVKYIFPIDYKRSKQISQLSNTTGRATSSPAKLRSNAEADSSDSKQKVMISALCEESSKEIAIHKILGEHSNIPKLIDFFDSYLILEYCSKGDLYEAMQNDVGPTTSQDIKDVFAQILSAISYCHSKSVFHRDLKPENILIALDWSIKVCDWGLATTQQIITNPSEFDIGSERYMAPELFDPELRSYDAAKVDLWSLGVILLTLVFHKNPFQVANYTDKRFLQFSANREALFDFFSSMTGEMFSALRFCLTMDPSNRDLESFREELQGLKYFTIDEEYWAMHISDDDGAQEDIGYEEDDEENEEGENTLPGVEFHDEETFQFDPECAELDHLDPRFAPRHKESIKITTPADLPQNQIQLSIDEVIESDLTLAMGTANSSKGDETMPYNRRADALLSPTTDAKPIPIGGGQQIRNTRKPFGVASYNKNGAFSGSYKHPGNYNGHSSSHGNKFRREDFFTPRSVFSHYMDKYGEQRDHNDAHRPYEKKKKVWNTGRKKQSWKKKGSSYQPNNVVNTANVQDYQARRNIQSRVRRQPRPATALPPTNTYIPSSPSQFPMSQNGLSPMSSQCGARNAGKYVPPFMRSPRVVGKASSVDAVAEEIDHLALNDGEVFVLEDDYLHEEARRTDLTLSHRALDQPIFGDYTNESPYNKLKWEGRRSSMTKADNLHPLGSGKYVPPFRRGSMGVPAEKRRSLISNGSPFPSLLQTALNEEVSRSVPGS</sequence>
<feature type="region of interest" description="Disordered" evidence="6">
    <location>
        <begin position="571"/>
        <end position="593"/>
    </location>
</feature>
<organism evidence="8 9">
    <name type="scientific">Metschnikowia aff. pulcherrima</name>
    <dbReference type="NCBI Taxonomy" id="2163413"/>
    <lineage>
        <taxon>Eukaryota</taxon>
        <taxon>Fungi</taxon>
        <taxon>Dikarya</taxon>
        <taxon>Ascomycota</taxon>
        <taxon>Saccharomycotina</taxon>
        <taxon>Pichiomycetes</taxon>
        <taxon>Metschnikowiaceae</taxon>
        <taxon>Metschnikowia</taxon>
    </lineage>
</organism>
<reference evidence="9" key="1">
    <citation type="submission" date="2019-03" db="EMBL/GenBank/DDBJ databases">
        <title>Snf2 controls pulcherriminic acid biosynthesis and connects pigmentation and antifungal activity of the yeast Metschnikowia pulcherrima.</title>
        <authorList>
            <person name="Gore-Lloyd D."/>
            <person name="Sumann I."/>
            <person name="Brachmann A.O."/>
            <person name="Schneeberger K."/>
            <person name="Ortiz-Merino R.A."/>
            <person name="Moreno-Beltran M."/>
            <person name="Schlaefli M."/>
            <person name="Kirner P."/>
            <person name="Santos Kron A."/>
            <person name="Wolfe K.H."/>
            <person name="Piel J."/>
            <person name="Ahrens C.H."/>
            <person name="Henk D."/>
            <person name="Freimoser F.M."/>
        </authorList>
    </citation>
    <scope>NUCLEOTIDE SEQUENCE [LARGE SCALE GENOMIC DNA]</scope>
    <source>
        <strain evidence="9">APC 1.2</strain>
    </source>
</reference>
<dbReference type="GO" id="GO:0005524">
    <property type="term" value="F:ATP binding"/>
    <property type="evidence" value="ECO:0007669"/>
    <property type="project" value="UniProtKB-KW"/>
</dbReference>
<dbReference type="EC" id="2.7.11.1" evidence="1"/>
<dbReference type="Pfam" id="PF00069">
    <property type="entry name" value="Pkinase"/>
    <property type="match status" value="1"/>
</dbReference>
<dbReference type="GO" id="GO:0010506">
    <property type="term" value="P:regulation of autophagy"/>
    <property type="evidence" value="ECO:0007669"/>
    <property type="project" value="InterPro"/>
</dbReference>
<dbReference type="InterPro" id="IPR045269">
    <property type="entry name" value="Atg1-like"/>
</dbReference>
<dbReference type="InterPro" id="IPR008271">
    <property type="entry name" value="Ser/Thr_kinase_AS"/>
</dbReference>
<dbReference type="Proteomes" id="UP000292447">
    <property type="component" value="Chromosome II"/>
</dbReference>
<dbReference type="PROSITE" id="PS00108">
    <property type="entry name" value="PROTEIN_KINASE_ST"/>
    <property type="match status" value="1"/>
</dbReference>
<feature type="compositionally biased region" description="Basic and acidic residues" evidence="6">
    <location>
        <begin position="517"/>
        <end position="526"/>
    </location>
</feature>
<dbReference type="EMBL" id="CP034457">
    <property type="protein sequence ID" value="QBM86898.1"/>
    <property type="molecule type" value="Genomic_DNA"/>
</dbReference>
<feature type="region of interest" description="Disordered" evidence="6">
    <location>
        <begin position="706"/>
        <end position="745"/>
    </location>
</feature>
<dbReference type="PANTHER" id="PTHR24348:SF22">
    <property type="entry name" value="NON-SPECIFIC SERINE_THREONINE PROTEIN KINASE"/>
    <property type="match status" value="1"/>
</dbReference>
<dbReference type="GO" id="GO:0005776">
    <property type="term" value="C:autophagosome"/>
    <property type="evidence" value="ECO:0007669"/>
    <property type="project" value="TreeGrafter"/>
</dbReference>
<feature type="region of interest" description="Disordered" evidence="6">
    <location>
        <begin position="517"/>
        <end position="554"/>
    </location>
</feature>
<dbReference type="STRING" id="2163413.A0A4P6XLP2"/>
<evidence type="ECO:0000259" key="7">
    <source>
        <dbReference type="PROSITE" id="PS50011"/>
    </source>
</evidence>
<protein>
    <recommendedName>
        <fullName evidence="1">non-specific serine/threonine protein kinase</fullName>
        <ecNumber evidence="1">2.7.11.1</ecNumber>
    </recommendedName>
</protein>
<dbReference type="Gene3D" id="1.10.510.10">
    <property type="entry name" value="Transferase(Phosphotransferase) domain 1"/>
    <property type="match status" value="1"/>
</dbReference>
<evidence type="ECO:0000256" key="4">
    <source>
        <dbReference type="ARBA" id="ARBA00022777"/>
    </source>
</evidence>
<keyword evidence="4 8" id="KW-0418">Kinase</keyword>
<keyword evidence="9" id="KW-1185">Reference proteome</keyword>
<name>A0A4P6XLP2_9ASCO</name>
<dbReference type="GO" id="GO:0000045">
    <property type="term" value="P:autophagosome assembly"/>
    <property type="evidence" value="ECO:0007669"/>
    <property type="project" value="TreeGrafter"/>
</dbReference>
<keyword evidence="3" id="KW-0547">Nucleotide-binding</keyword>
<feature type="domain" description="Protein kinase" evidence="7">
    <location>
        <begin position="17"/>
        <end position="316"/>
    </location>
</feature>
<gene>
    <name evidence="8" type="primary">MPUL0B00890</name>
    <name evidence="8" type="ORF">METSCH_B00890</name>
</gene>
<dbReference type="GO" id="GO:0000407">
    <property type="term" value="C:phagophore assembly site"/>
    <property type="evidence" value="ECO:0007669"/>
    <property type="project" value="TreeGrafter"/>
</dbReference>
<feature type="region of interest" description="Disordered" evidence="6">
    <location>
        <begin position="63"/>
        <end position="86"/>
    </location>
</feature>
<dbReference type="PANTHER" id="PTHR24348">
    <property type="entry name" value="SERINE/THREONINE-PROTEIN KINASE UNC-51-RELATED"/>
    <property type="match status" value="1"/>
</dbReference>
<evidence type="ECO:0000256" key="1">
    <source>
        <dbReference type="ARBA" id="ARBA00012513"/>
    </source>
</evidence>
<dbReference type="SMART" id="SM00220">
    <property type="entry name" value="S_TKc"/>
    <property type="match status" value="1"/>
</dbReference>
<feature type="compositionally biased region" description="Basic residues" evidence="6">
    <location>
        <begin position="527"/>
        <end position="547"/>
    </location>
</feature>
<dbReference type="InterPro" id="IPR000719">
    <property type="entry name" value="Prot_kinase_dom"/>
</dbReference>